<dbReference type="KEGG" id="mpsc:MPSYJ_04020"/>
<dbReference type="Proteomes" id="UP000466514">
    <property type="component" value="Chromosome"/>
</dbReference>
<evidence type="ECO:0000313" key="2">
    <source>
        <dbReference type="Proteomes" id="UP000466514"/>
    </source>
</evidence>
<gene>
    <name evidence="1" type="ORF">MPSYJ_04020</name>
</gene>
<proteinExistence type="predicted"/>
<dbReference type="EMBL" id="AP022574">
    <property type="protein sequence ID" value="BBX66941.1"/>
    <property type="molecule type" value="Genomic_DNA"/>
</dbReference>
<sequence>MDEAVNRWVRSCFLNAWGPRPPGHLDVNQSAARSQPLIVHLEVCASRACVARGKDFGIFGRVKTARYGTMFDGKIPA</sequence>
<reference evidence="1 2" key="1">
    <citation type="journal article" date="2019" name="Emerg. Microbes Infect.">
        <title>Comprehensive subspecies identification of 175 nontuberculous mycobacteria species based on 7547 genomic profiles.</title>
        <authorList>
            <person name="Matsumoto Y."/>
            <person name="Kinjo T."/>
            <person name="Motooka D."/>
            <person name="Nabeya D."/>
            <person name="Jung N."/>
            <person name="Uechi K."/>
            <person name="Horii T."/>
            <person name="Iida T."/>
            <person name="Fujita J."/>
            <person name="Nakamura S."/>
        </authorList>
    </citation>
    <scope>NUCLEOTIDE SEQUENCE [LARGE SCALE GENOMIC DNA]</scope>
    <source>
        <strain evidence="1 2">JCM 13323</strain>
    </source>
</reference>
<protein>
    <submittedName>
        <fullName evidence="1">Uncharacterized protein</fullName>
    </submittedName>
</protein>
<keyword evidence="2" id="KW-1185">Reference proteome</keyword>
<organism evidence="1 2">
    <name type="scientific">Mycolicibacterium psychrotolerans</name>
    <dbReference type="NCBI Taxonomy" id="216929"/>
    <lineage>
        <taxon>Bacteria</taxon>
        <taxon>Bacillati</taxon>
        <taxon>Actinomycetota</taxon>
        <taxon>Actinomycetes</taxon>
        <taxon>Mycobacteriales</taxon>
        <taxon>Mycobacteriaceae</taxon>
        <taxon>Mycolicibacterium</taxon>
    </lineage>
</organism>
<accession>A0A7I7M437</accession>
<dbReference type="AlphaFoldDB" id="A0A7I7M437"/>
<evidence type="ECO:0000313" key="1">
    <source>
        <dbReference type="EMBL" id="BBX66941.1"/>
    </source>
</evidence>
<name>A0A7I7M437_9MYCO</name>